<dbReference type="Proteomes" id="UP001597340">
    <property type="component" value="Unassembled WGS sequence"/>
</dbReference>
<evidence type="ECO:0000313" key="1">
    <source>
        <dbReference type="EMBL" id="MFD1460589.1"/>
    </source>
</evidence>
<comment type="caution">
    <text evidence="1">The sequence shown here is derived from an EMBL/GenBank/DDBJ whole genome shotgun (WGS) entry which is preliminary data.</text>
</comment>
<sequence>MAYPILAKGRYKALLRLKWADRILVLKDGRLVEQGSHNALLAHKGFYSALYEGQLEKQGS</sequence>
<reference evidence="2" key="1">
    <citation type="journal article" date="2019" name="Int. J. Syst. Evol. Microbiol.">
        <title>The Global Catalogue of Microorganisms (GCM) 10K type strain sequencing project: providing services to taxonomists for standard genome sequencing and annotation.</title>
        <authorList>
            <consortium name="The Broad Institute Genomics Platform"/>
            <consortium name="The Broad Institute Genome Sequencing Center for Infectious Disease"/>
            <person name="Wu L."/>
            <person name="Ma J."/>
        </authorList>
    </citation>
    <scope>NUCLEOTIDE SEQUENCE [LARGE SCALE GENOMIC DNA]</scope>
    <source>
        <strain evidence="2">CCM 9147</strain>
    </source>
</reference>
<evidence type="ECO:0008006" key="3">
    <source>
        <dbReference type="Google" id="ProtNLM"/>
    </source>
</evidence>
<keyword evidence="2" id="KW-1185">Reference proteome</keyword>
<gene>
    <name evidence="1" type="ORF">ACFQ5D_03815</name>
</gene>
<protein>
    <recommendedName>
        <fullName evidence="3">Lipid A export ATP-binding/permease protein MsbA</fullName>
    </recommendedName>
</protein>
<dbReference type="SUPFAM" id="SSF52540">
    <property type="entry name" value="P-loop containing nucleoside triphosphate hydrolases"/>
    <property type="match status" value="1"/>
</dbReference>
<dbReference type="EMBL" id="JBHTNZ010000003">
    <property type="protein sequence ID" value="MFD1460589.1"/>
    <property type="molecule type" value="Genomic_DNA"/>
</dbReference>
<evidence type="ECO:0000313" key="2">
    <source>
        <dbReference type="Proteomes" id="UP001597340"/>
    </source>
</evidence>
<name>A0ABW4DA10_9BACL</name>
<organism evidence="1 2">
    <name type="scientific">Paenibacillus farraposensis</name>
    <dbReference type="NCBI Taxonomy" id="2807095"/>
    <lineage>
        <taxon>Bacteria</taxon>
        <taxon>Bacillati</taxon>
        <taxon>Bacillota</taxon>
        <taxon>Bacilli</taxon>
        <taxon>Bacillales</taxon>
        <taxon>Paenibacillaceae</taxon>
        <taxon>Paenibacillus</taxon>
    </lineage>
</organism>
<accession>A0ABW4DA10</accession>
<dbReference type="RefSeq" id="WP_229526932.1">
    <property type="nucleotide sequence ID" value="NZ_JAFFQR010000112.1"/>
</dbReference>
<dbReference type="Gene3D" id="3.40.50.300">
    <property type="entry name" value="P-loop containing nucleotide triphosphate hydrolases"/>
    <property type="match status" value="1"/>
</dbReference>
<proteinExistence type="predicted"/>
<dbReference type="InterPro" id="IPR027417">
    <property type="entry name" value="P-loop_NTPase"/>
</dbReference>